<dbReference type="EMBL" id="RQZA01000002">
    <property type="protein sequence ID" value="RRD31868.1"/>
    <property type="molecule type" value="Genomic_DNA"/>
</dbReference>
<evidence type="ECO:0000256" key="4">
    <source>
        <dbReference type="HAMAP-Rule" id="MF_00376"/>
    </source>
</evidence>
<keyword evidence="2 4" id="KW-0418">Kinase</keyword>
<evidence type="ECO:0000313" key="7">
    <source>
        <dbReference type="Proteomes" id="UP000281771"/>
    </source>
</evidence>
<evidence type="ECO:0000256" key="3">
    <source>
        <dbReference type="ARBA" id="ARBA00022840"/>
    </source>
</evidence>
<dbReference type="GO" id="GO:0005737">
    <property type="term" value="C:cytoplasm"/>
    <property type="evidence" value="ECO:0007669"/>
    <property type="project" value="UniProtKB-SubCell"/>
</dbReference>
<keyword evidence="1 4" id="KW-0547">Nucleotide-binding</keyword>
<comment type="catalytic activity">
    <reaction evidence="4">
        <text>3'-dephospho-CoA + ATP = ADP + CoA + H(+)</text>
        <dbReference type="Rhea" id="RHEA:18245"/>
        <dbReference type="ChEBI" id="CHEBI:15378"/>
        <dbReference type="ChEBI" id="CHEBI:30616"/>
        <dbReference type="ChEBI" id="CHEBI:57287"/>
        <dbReference type="ChEBI" id="CHEBI:57328"/>
        <dbReference type="ChEBI" id="CHEBI:456216"/>
        <dbReference type="EC" id="2.7.1.24"/>
    </reaction>
</comment>
<reference evidence="6 7" key="1">
    <citation type="submission" date="2018-11" db="EMBL/GenBank/DDBJ databases">
        <title>Genomes From Bacteria Associated with the Canine Oral Cavity: a Test Case for Automated Genome-Based Taxonomic Assignment.</title>
        <authorList>
            <person name="Coil D.A."/>
            <person name="Jospin G."/>
            <person name="Darling A.E."/>
            <person name="Wallis C."/>
            <person name="Davis I.J."/>
            <person name="Harris S."/>
            <person name="Eisen J.A."/>
            <person name="Holcombe L.J."/>
            <person name="O'Flynn C."/>
        </authorList>
    </citation>
    <scope>NUCLEOTIDE SEQUENCE [LARGE SCALE GENOMIC DNA]</scope>
    <source>
        <strain evidence="6 7">OH4621_COT-116</strain>
    </source>
</reference>
<keyword evidence="4" id="KW-0963">Cytoplasm</keyword>
<comment type="similarity">
    <text evidence="4">Belongs to the CoaE family.</text>
</comment>
<name>A0A3P1VDM4_9STRE</name>
<organism evidence="6 7">
    <name type="scientific">Streptococcus minor</name>
    <dbReference type="NCBI Taxonomy" id="229549"/>
    <lineage>
        <taxon>Bacteria</taxon>
        <taxon>Bacillati</taxon>
        <taxon>Bacillota</taxon>
        <taxon>Bacilli</taxon>
        <taxon>Lactobacillales</taxon>
        <taxon>Streptococcaceae</taxon>
        <taxon>Streptococcus</taxon>
    </lineage>
</organism>
<evidence type="ECO:0000256" key="5">
    <source>
        <dbReference type="NCBIfam" id="TIGR00152"/>
    </source>
</evidence>
<dbReference type="PANTHER" id="PTHR10695:SF46">
    <property type="entry name" value="BIFUNCTIONAL COENZYME A SYNTHASE-RELATED"/>
    <property type="match status" value="1"/>
</dbReference>
<dbReference type="InterPro" id="IPR001977">
    <property type="entry name" value="Depp_CoAkinase"/>
</dbReference>
<protein>
    <recommendedName>
        <fullName evidence="4 5">Dephospho-CoA kinase</fullName>
        <ecNumber evidence="4 5">2.7.1.24</ecNumber>
    </recommendedName>
    <alternativeName>
        <fullName evidence="4">Dephosphocoenzyme A kinase</fullName>
    </alternativeName>
</protein>
<proteinExistence type="inferred from homology"/>
<dbReference type="RefSeq" id="WP_124776156.1">
    <property type="nucleotide sequence ID" value="NZ_RQZA01000002.1"/>
</dbReference>
<dbReference type="CDD" id="cd02022">
    <property type="entry name" value="DPCK"/>
    <property type="match status" value="1"/>
</dbReference>
<dbReference type="UniPathway" id="UPA00241">
    <property type="reaction ID" value="UER00356"/>
</dbReference>
<sequence>MTKIIGITGGIASGKSTVVEEIRRAGYQVIDADEVVHGLQSKGGKLYQALLGWLGPDILTAEGQLDRPKLSQLIFSSAENQAKSATLQNHIIRQALAQERDRLSEGQDILFMDIPLLVELDYLDWFDQIWLVYVDEHQQLHRLMERNGYSQVQAKQRIATQMPLSDKKQYADLLLDNNGSPEDLKKQVQLALKNL</sequence>
<evidence type="ECO:0000313" key="6">
    <source>
        <dbReference type="EMBL" id="RRD31868.1"/>
    </source>
</evidence>
<gene>
    <name evidence="4" type="primary">coaE</name>
    <name evidence="6" type="ORF">EII38_03715</name>
</gene>
<dbReference type="GO" id="GO:0004140">
    <property type="term" value="F:dephospho-CoA kinase activity"/>
    <property type="evidence" value="ECO:0007669"/>
    <property type="project" value="UniProtKB-UniRule"/>
</dbReference>
<keyword evidence="4" id="KW-0173">Coenzyme A biosynthesis</keyword>
<dbReference type="EC" id="2.7.1.24" evidence="4 5"/>
<dbReference type="HAMAP" id="MF_00376">
    <property type="entry name" value="Dephospho_CoA_kinase"/>
    <property type="match status" value="1"/>
</dbReference>
<feature type="binding site" evidence="4">
    <location>
        <begin position="12"/>
        <end position="17"/>
    </location>
    <ligand>
        <name>ATP</name>
        <dbReference type="ChEBI" id="CHEBI:30616"/>
    </ligand>
</feature>
<evidence type="ECO:0000256" key="1">
    <source>
        <dbReference type="ARBA" id="ARBA00022741"/>
    </source>
</evidence>
<dbReference type="PANTHER" id="PTHR10695">
    <property type="entry name" value="DEPHOSPHO-COA KINASE-RELATED"/>
    <property type="match status" value="1"/>
</dbReference>
<comment type="function">
    <text evidence="4">Catalyzes the phosphorylation of the 3'-hydroxyl group of dephosphocoenzyme A to form coenzyme A.</text>
</comment>
<dbReference type="NCBIfam" id="TIGR00152">
    <property type="entry name" value="dephospho-CoA kinase"/>
    <property type="match status" value="1"/>
</dbReference>
<dbReference type="GO" id="GO:0015937">
    <property type="term" value="P:coenzyme A biosynthetic process"/>
    <property type="evidence" value="ECO:0007669"/>
    <property type="project" value="UniProtKB-UniRule"/>
</dbReference>
<dbReference type="GO" id="GO:0005524">
    <property type="term" value="F:ATP binding"/>
    <property type="evidence" value="ECO:0007669"/>
    <property type="project" value="UniProtKB-UniRule"/>
</dbReference>
<keyword evidence="3 4" id="KW-0067">ATP-binding</keyword>
<dbReference type="STRING" id="1123309.GCA_000377005_01100"/>
<dbReference type="Proteomes" id="UP000281771">
    <property type="component" value="Unassembled WGS sequence"/>
</dbReference>
<comment type="subcellular location">
    <subcellularLocation>
        <location evidence="4">Cytoplasm</location>
    </subcellularLocation>
</comment>
<dbReference type="Pfam" id="PF01121">
    <property type="entry name" value="CoaE"/>
    <property type="match status" value="1"/>
</dbReference>
<dbReference type="Gene3D" id="3.40.50.300">
    <property type="entry name" value="P-loop containing nucleotide triphosphate hydrolases"/>
    <property type="match status" value="1"/>
</dbReference>
<dbReference type="InterPro" id="IPR027417">
    <property type="entry name" value="P-loop_NTPase"/>
</dbReference>
<comment type="caution">
    <text evidence="6">The sequence shown here is derived from an EMBL/GenBank/DDBJ whole genome shotgun (WGS) entry which is preliminary data.</text>
</comment>
<dbReference type="SUPFAM" id="SSF52540">
    <property type="entry name" value="P-loop containing nucleoside triphosphate hydrolases"/>
    <property type="match status" value="1"/>
</dbReference>
<dbReference type="AlphaFoldDB" id="A0A3P1VDM4"/>
<evidence type="ECO:0000256" key="2">
    <source>
        <dbReference type="ARBA" id="ARBA00022777"/>
    </source>
</evidence>
<keyword evidence="4 6" id="KW-0808">Transferase</keyword>
<keyword evidence="7" id="KW-1185">Reference proteome</keyword>
<dbReference type="PROSITE" id="PS51219">
    <property type="entry name" value="DPCK"/>
    <property type="match status" value="1"/>
</dbReference>
<comment type="pathway">
    <text evidence="4">Cofactor biosynthesis; coenzyme A biosynthesis; CoA from (R)-pantothenate: step 5/5.</text>
</comment>
<accession>A0A3P1VDM4</accession>